<feature type="transmembrane region" description="Helical" evidence="1">
    <location>
        <begin position="12"/>
        <end position="33"/>
    </location>
</feature>
<proteinExistence type="predicted"/>
<keyword evidence="1" id="KW-1133">Transmembrane helix</keyword>
<reference evidence="2 3" key="1">
    <citation type="submission" date="2020-07" db="EMBL/GenBank/DDBJ databases">
        <title>Complete genome sequence of Klebsiella pneumoniae phage Miami.</title>
        <authorList>
            <person name="Mora D.A."/>
            <person name="Lessor L."/>
            <person name="Gill J."/>
            <person name="Liu M."/>
        </authorList>
    </citation>
    <scope>NUCLEOTIDE SEQUENCE [LARGE SCALE GENOMIC DNA]</scope>
</reference>
<dbReference type="EMBL" id="MT701590">
    <property type="protein sequence ID" value="QPB09284.1"/>
    <property type="molecule type" value="Genomic_DNA"/>
</dbReference>
<evidence type="ECO:0000256" key="1">
    <source>
        <dbReference type="SAM" id="Phobius"/>
    </source>
</evidence>
<keyword evidence="1" id="KW-0812">Transmembrane</keyword>
<gene>
    <name evidence="2" type="ORF">CPT_Miami_189</name>
</gene>
<protein>
    <submittedName>
        <fullName evidence="2">Uncharacterized protein</fullName>
    </submittedName>
</protein>
<name>A0A873WV28_9CAUD</name>
<feature type="transmembrane region" description="Helical" evidence="1">
    <location>
        <begin position="45"/>
        <end position="67"/>
    </location>
</feature>
<keyword evidence="1" id="KW-0472">Membrane</keyword>
<dbReference type="Proteomes" id="UP000662782">
    <property type="component" value="Segment"/>
</dbReference>
<accession>A0A873WV28</accession>
<sequence length="70" mass="7925">MIDFFFAPVSKGWFIVQVMCTVYVLLKCVTSYIDYCKNPNKTDLIIYWIQAGLGIIVTTKTICFLAAGSF</sequence>
<organism evidence="2 3">
    <name type="scientific">Klebsiella phage Miami</name>
    <dbReference type="NCBI Taxonomy" id="2767581"/>
    <lineage>
        <taxon>Viruses</taxon>
        <taxon>Duplodnaviria</taxon>
        <taxon>Heunggongvirae</taxon>
        <taxon>Uroviricota</taxon>
        <taxon>Caudoviricetes</taxon>
        <taxon>Chimalliviridae</taxon>
        <taxon>Miamivirus</taxon>
        <taxon>Miamivirus miami</taxon>
    </lineage>
</organism>
<keyword evidence="3" id="KW-1185">Reference proteome</keyword>
<evidence type="ECO:0000313" key="3">
    <source>
        <dbReference type="Proteomes" id="UP000662782"/>
    </source>
</evidence>
<evidence type="ECO:0000313" key="2">
    <source>
        <dbReference type="EMBL" id="QPB09284.1"/>
    </source>
</evidence>